<accession>A0A6N8IPJ2</accession>
<evidence type="ECO:0000313" key="3">
    <source>
        <dbReference type="Proteomes" id="UP000469385"/>
    </source>
</evidence>
<evidence type="ECO:0000259" key="1">
    <source>
        <dbReference type="Pfam" id="PF09423"/>
    </source>
</evidence>
<feature type="domain" description="PhoD-like phosphatase metallophosphatase" evidence="1">
    <location>
        <begin position="41"/>
        <end position="268"/>
    </location>
</feature>
<dbReference type="PANTHER" id="PTHR33987">
    <property type="entry name" value="CALCINEURIN-LIKE METALLO-PHOSPHOESTERASE SUPERFAMILY PROTEIN"/>
    <property type="match status" value="1"/>
</dbReference>
<dbReference type="Gene3D" id="3.60.21.70">
    <property type="entry name" value="PhoD-like phosphatase"/>
    <property type="match status" value="1"/>
</dbReference>
<dbReference type="PANTHER" id="PTHR33987:SF1">
    <property type="entry name" value="CALCINEURIN-LIKE METALLO-PHOSPHOESTERASE SUPERFAMILY PROTEIN"/>
    <property type="match status" value="1"/>
</dbReference>
<comment type="caution">
    <text evidence="2">The sequence shown here is derived from an EMBL/GenBank/DDBJ whole genome shotgun (WGS) entry which is preliminary data.</text>
</comment>
<evidence type="ECO:0000313" key="2">
    <source>
        <dbReference type="EMBL" id="MVQ28220.1"/>
    </source>
</evidence>
<keyword evidence="3" id="KW-1185">Reference proteome</keyword>
<name>A0A6N8IPJ2_9BURK</name>
<organism evidence="2 3">
    <name type="scientific">Ramlibacter pinisoli</name>
    <dbReference type="NCBI Taxonomy" id="2682844"/>
    <lineage>
        <taxon>Bacteria</taxon>
        <taxon>Pseudomonadati</taxon>
        <taxon>Pseudomonadota</taxon>
        <taxon>Betaproteobacteria</taxon>
        <taxon>Burkholderiales</taxon>
        <taxon>Comamonadaceae</taxon>
        <taxon>Ramlibacter</taxon>
    </lineage>
</organism>
<dbReference type="EMBL" id="WSEL01000003">
    <property type="protein sequence ID" value="MVQ28220.1"/>
    <property type="molecule type" value="Genomic_DNA"/>
</dbReference>
<dbReference type="InterPro" id="IPR029052">
    <property type="entry name" value="Metallo-depent_PP-like"/>
</dbReference>
<dbReference type="Pfam" id="PF09423">
    <property type="entry name" value="PhoD"/>
    <property type="match status" value="1"/>
</dbReference>
<dbReference type="CDD" id="cd07389">
    <property type="entry name" value="MPP_PhoD"/>
    <property type="match status" value="1"/>
</dbReference>
<dbReference type="SUPFAM" id="SSF56300">
    <property type="entry name" value="Metallo-dependent phosphatases"/>
    <property type="match status" value="1"/>
</dbReference>
<dbReference type="InterPro" id="IPR038607">
    <property type="entry name" value="PhoD-like_sf"/>
</dbReference>
<dbReference type="Proteomes" id="UP000469385">
    <property type="component" value="Unassembled WGS sequence"/>
</dbReference>
<dbReference type="RefSeq" id="WP_157396352.1">
    <property type="nucleotide sequence ID" value="NZ_WSEL01000003.1"/>
</dbReference>
<protein>
    <submittedName>
        <fullName evidence="2">Alkaline phosphatase family protein</fullName>
    </submittedName>
</protein>
<reference evidence="2 3" key="1">
    <citation type="submission" date="2019-12" db="EMBL/GenBank/DDBJ databases">
        <authorList>
            <person name="Huq M.A."/>
        </authorList>
    </citation>
    <scope>NUCLEOTIDE SEQUENCE [LARGE SCALE GENOMIC DNA]</scope>
    <source>
        <strain evidence="2 3">MAH-25</strain>
    </source>
</reference>
<proteinExistence type="predicted"/>
<dbReference type="AlphaFoldDB" id="A0A6N8IPJ2"/>
<dbReference type="InterPro" id="IPR018946">
    <property type="entry name" value="PhoD-like_MPP"/>
</dbReference>
<dbReference type="PROSITE" id="PS51257">
    <property type="entry name" value="PROKAR_LIPOPROTEIN"/>
    <property type="match status" value="1"/>
</dbReference>
<sequence length="349" mass="39098">MLQRRELLAAGASLALGACALPGAGGGEPLRRIGFGSCCDQKLPQGIWDAVLASRPDLFLFGGDNVYCEEPFTAERLRDAYAQAERSERLVRLRSTVPHMAIWDDNDYGLNDGGAEFAGRQASKDAFLDYWQVPAGDPRRLREGLYDARVFGPAGRRVQVILLDDRWFRSPLRRTDQRNAPGKERYLPDPDPAKTMLGPAQWRWLEQQLREPAEIRLVMSGIQLLAEGHGWERWGNLPLERERLFRVLRETGATGVVLLSGDRHFGAFYRETERLPYPLTECTASGFTHTFRGVREAGPNRIGDPFTELHFGAVDIDWAGRGLLLNLIDGQARVARSLALSFDELKVPA</sequence>
<gene>
    <name evidence="2" type="ORF">GON04_02070</name>
</gene>